<dbReference type="Gene3D" id="2.60.40.1760">
    <property type="entry name" value="glycosyl hydrolase (family 31)"/>
    <property type="match status" value="1"/>
</dbReference>
<gene>
    <name evidence="5" type="ORF">LSH36_297g03050</name>
</gene>
<dbReference type="PANTHER" id="PTHR22762:SF133">
    <property type="entry name" value="P-TYPE DOMAIN-CONTAINING PROTEIN"/>
    <property type="match status" value="1"/>
</dbReference>
<dbReference type="Proteomes" id="UP001208570">
    <property type="component" value="Unassembled WGS sequence"/>
</dbReference>
<keyword evidence="6" id="KW-1185">Reference proteome</keyword>
<dbReference type="EMBL" id="JAODUP010000297">
    <property type="protein sequence ID" value="KAK2153439.1"/>
    <property type="molecule type" value="Genomic_DNA"/>
</dbReference>
<reference evidence="5" key="1">
    <citation type="journal article" date="2023" name="Mol. Biol. Evol.">
        <title>Third-Generation Sequencing Reveals the Adaptive Role of the Epigenome in Three Deep-Sea Polychaetes.</title>
        <authorList>
            <person name="Perez M."/>
            <person name="Aroh O."/>
            <person name="Sun Y."/>
            <person name="Lan Y."/>
            <person name="Juniper S.K."/>
            <person name="Young C.R."/>
            <person name="Angers B."/>
            <person name="Qian P.Y."/>
        </authorList>
    </citation>
    <scope>NUCLEOTIDE SEQUENCE</scope>
    <source>
        <strain evidence="5">P08H-3</strain>
    </source>
</reference>
<organism evidence="5 6">
    <name type="scientific">Paralvinella palmiformis</name>
    <dbReference type="NCBI Taxonomy" id="53620"/>
    <lineage>
        <taxon>Eukaryota</taxon>
        <taxon>Metazoa</taxon>
        <taxon>Spiralia</taxon>
        <taxon>Lophotrochozoa</taxon>
        <taxon>Annelida</taxon>
        <taxon>Polychaeta</taxon>
        <taxon>Sedentaria</taxon>
        <taxon>Canalipalpata</taxon>
        <taxon>Terebellida</taxon>
        <taxon>Terebelliformia</taxon>
        <taxon>Alvinellidae</taxon>
        <taxon>Paralvinella</taxon>
    </lineage>
</organism>
<evidence type="ECO:0000256" key="2">
    <source>
        <dbReference type="PROSITE-ProRule" id="PRU00779"/>
    </source>
</evidence>
<dbReference type="Pfam" id="PF00088">
    <property type="entry name" value="Trefoil"/>
    <property type="match status" value="1"/>
</dbReference>
<name>A0AAD9JHU5_9ANNE</name>
<dbReference type="PROSITE" id="PS51448">
    <property type="entry name" value="P_TREFOIL_2"/>
    <property type="match status" value="1"/>
</dbReference>
<protein>
    <recommendedName>
        <fullName evidence="4">P-type domain-containing protein</fullName>
    </recommendedName>
</protein>
<keyword evidence="3" id="KW-1133">Transmembrane helix</keyword>
<dbReference type="InterPro" id="IPR044913">
    <property type="entry name" value="P_trefoil_dom_sf"/>
</dbReference>
<keyword evidence="3" id="KW-0812">Transmembrane</keyword>
<dbReference type="PANTHER" id="PTHR22762">
    <property type="entry name" value="ALPHA-GLUCOSIDASE"/>
    <property type="match status" value="1"/>
</dbReference>
<comment type="caution">
    <text evidence="5">The sequence shown here is derived from an EMBL/GenBank/DDBJ whole genome shotgun (WGS) entry which is preliminary data.</text>
</comment>
<dbReference type="AlphaFoldDB" id="A0AAD9JHU5"/>
<dbReference type="CDD" id="cd00111">
    <property type="entry name" value="Trefoil"/>
    <property type="match status" value="1"/>
</dbReference>
<comment type="caution">
    <text evidence="2">Lacks conserved residue(s) required for the propagation of feature annotation.</text>
</comment>
<evidence type="ECO:0000256" key="3">
    <source>
        <dbReference type="SAM" id="Phobius"/>
    </source>
</evidence>
<proteinExistence type="predicted"/>
<dbReference type="InterPro" id="IPR011013">
    <property type="entry name" value="Gal_mutarotase_sf_dom"/>
</dbReference>
<dbReference type="SUPFAM" id="SSF74650">
    <property type="entry name" value="Galactose mutarotase-like"/>
    <property type="match status" value="1"/>
</dbReference>
<dbReference type="GO" id="GO:0004558">
    <property type="term" value="F:alpha-1,4-glucosidase activity"/>
    <property type="evidence" value="ECO:0007669"/>
    <property type="project" value="TreeGrafter"/>
</dbReference>
<dbReference type="InterPro" id="IPR000519">
    <property type="entry name" value="P_trefoil_dom"/>
</dbReference>
<dbReference type="GO" id="GO:0030246">
    <property type="term" value="F:carbohydrate binding"/>
    <property type="evidence" value="ECO:0007669"/>
    <property type="project" value="InterPro"/>
</dbReference>
<evidence type="ECO:0000259" key="4">
    <source>
        <dbReference type="PROSITE" id="PS51448"/>
    </source>
</evidence>
<keyword evidence="3" id="KW-0472">Membrane</keyword>
<evidence type="ECO:0000313" key="6">
    <source>
        <dbReference type="Proteomes" id="UP001208570"/>
    </source>
</evidence>
<sequence>MNRKGVLILLVGIIILILIVGLGIYYGTRATEYDVPTPEEFARIDCYPEERWAVDGVTRVQCESRGCRYDPFNSDPEQYIPSCYMDTRKGYSVTMDAVPKGERFILKPNPDLPPTEEHFSRVAFEVYYPSVDIIRFKLTDADRRRYEVPDDIVKVNLPDVDIRQFGQIPHYIVNVSEKDPFSFRIIRRETGAVLWDTSVGGLYLSNQYLTVSTKLPSSFIYGFGENSHQHYRHDMNFRTWGLFARDQAVGTGNHNLYGVHPFYMCLEEDSVSSWRPAPE</sequence>
<evidence type="ECO:0000256" key="1">
    <source>
        <dbReference type="ARBA" id="ARBA00023157"/>
    </source>
</evidence>
<dbReference type="CDD" id="cd14752">
    <property type="entry name" value="GH31_N"/>
    <property type="match status" value="1"/>
</dbReference>
<dbReference type="SUPFAM" id="SSF57492">
    <property type="entry name" value="Trefoil"/>
    <property type="match status" value="1"/>
</dbReference>
<evidence type="ECO:0000313" key="5">
    <source>
        <dbReference type="EMBL" id="KAK2153439.1"/>
    </source>
</evidence>
<feature type="transmembrane region" description="Helical" evidence="3">
    <location>
        <begin position="7"/>
        <end position="27"/>
    </location>
</feature>
<keyword evidence="1" id="KW-1015">Disulfide bond</keyword>
<dbReference type="GO" id="GO:0005975">
    <property type="term" value="P:carbohydrate metabolic process"/>
    <property type="evidence" value="ECO:0007669"/>
    <property type="project" value="InterPro"/>
</dbReference>
<feature type="domain" description="P-type" evidence="4">
    <location>
        <begin position="33"/>
        <end position="87"/>
    </location>
</feature>
<accession>A0AAD9JHU5</accession>
<dbReference type="Gene3D" id="4.10.110.10">
    <property type="entry name" value="Spasmolytic Protein, domain 1"/>
    <property type="match status" value="1"/>
</dbReference>